<proteinExistence type="predicted"/>
<protein>
    <submittedName>
        <fullName evidence="1">Uncharacterized protein</fullName>
    </submittedName>
</protein>
<dbReference type="EMBL" id="AP024597">
    <property type="protein sequence ID" value="BCU71231.1"/>
    <property type="molecule type" value="Genomic_DNA"/>
</dbReference>
<sequence>MNFIGYCDLIFTIFPINTIREVMRKAVPQRMIRAVKEGTVIIPLGDTSFV</sequence>
<name>A0A8D5U7W2_9CREN</name>
<evidence type="ECO:0000313" key="2">
    <source>
        <dbReference type="Proteomes" id="UP000825123"/>
    </source>
</evidence>
<reference evidence="1 2" key="1">
    <citation type="submission" date="2021-04" db="EMBL/GenBank/DDBJ databases">
        <title>Complete genome sequence of Stygiolobus sp. KN-1.</title>
        <authorList>
            <person name="Nakamura K."/>
            <person name="Sakai H."/>
            <person name="Kurosawa N."/>
        </authorList>
    </citation>
    <scope>NUCLEOTIDE SEQUENCE [LARGE SCALE GENOMIC DNA]</scope>
    <source>
        <strain evidence="1 2">KN-1</strain>
    </source>
</reference>
<keyword evidence="2" id="KW-1185">Reference proteome</keyword>
<gene>
    <name evidence="1" type="ORF">KN1_25280</name>
</gene>
<evidence type="ECO:0000313" key="1">
    <source>
        <dbReference type="EMBL" id="BCU71231.1"/>
    </source>
</evidence>
<dbReference type="KEGG" id="csty:KN1_25280"/>
<dbReference type="AlphaFoldDB" id="A0A8D5U7W2"/>
<organism evidence="1 2">
    <name type="scientific">Stygiolobus caldivivus</name>
    <dbReference type="NCBI Taxonomy" id="2824673"/>
    <lineage>
        <taxon>Archaea</taxon>
        <taxon>Thermoproteota</taxon>
        <taxon>Thermoprotei</taxon>
        <taxon>Sulfolobales</taxon>
        <taxon>Sulfolobaceae</taxon>
        <taxon>Stygiolobus</taxon>
    </lineage>
</organism>
<accession>A0A8D5U7W2</accession>
<dbReference type="Proteomes" id="UP000825123">
    <property type="component" value="Chromosome"/>
</dbReference>